<dbReference type="EMBL" id="JAUTXU010000014">
    <property type="protein sequence ID" value="KAK3722190.1"/>
    <property type="molecule type" value="Genomic_DNA"/>
</dbReference>
<evidence type="ECO:0000313" key="1">
    <source>
        <dbReference type="EMBL" id="KAK3722190.1"/>
    </source>
</evidence>
<sequence>MVFFLTLLSFALMRIDSSVHAQDSAEDFDPLTDFCRRFAHRTAVIDRRLYIDGGYVDYGGGVYPDTVNYTNSYLLYLDLEDIVETFPVLYTNLYFYGGLQPPNQKGYGYGDVWILSIPSFTWTIWYPSSGPHHSSSCNVIDHSQMIVLGGFFPNSSYIDCDLPSIWGQHNLNLGANNILDAEWYQYLPNLTTYEVPQTIYSAIGGGPSGSATLTTPANGWATAELEVYFQRAYTATARTPTRRTTLPTSTGASPSPSKKPFSQDDVGAIAGGTVGGAAGLLVVLGVAFCCLRRHRKKKQAAGDGGMATSQPGMHTAPRSREQYDRQVSGTSDVATAQLPKRNFSPHISDDGFSYHTPTGSPPLNPQGQPYQSDVWQSHGRFGPNWTPEAGYYMPQQQLQQYPQYPMQPAHQSQQYFPPPPPPRMYEHGRNSLPTPTHEMPIAHTPAQLSDSTQGRPRGS</sequence>
<keyword evidence="2" id="KW-1185">Reference proteome</keyword>
<gene>
    <name evidence="1" type="ORF">LTR37_002623</name>
</gene>
<comment type="caution">
    <text evidence="1">The sequence shown here is derived from an EMBL/GenBank/DDBJ whole genome shotgun (WGS) entry which is preliminary data.</text>
</comment>
<name>A0ACC3NSF4_9PEZI</name>
<accession>A0ACC3NSF4</accession>
<reference evidence="1" key="1">
    <citation type="submission" date="2023-07" db="EMBL/GenBank/DDBJ databases">
        <title>Black Yeasts Isolated from many extreme environments.</title>
        <authorList>
            <person name="Coleine C."/>
            <person name="Stajich J.E."/>
            <person name="Selbmann L."/>
        </authorList>
    </citation>
    <scope>NUCLEOTIDE SEQUENCE</scope>
    <source>
        <strain evidence="1">CCFEE 5714</strain>
    </source>
</reference>
<dbReference type="Proteomes" id="UP001281147">
    <property type="component" value="Unassembled WGS sequence"/>
</dbReference>
<evidence type="ECO:0000313" key="2">
    <source>
        <dbReference type="Proteomes" id="UP001281147"/>
    </source>
</evidence>
<protein>
    <submittedName>
        <fullName evidence="1">Uncharacterized protein</fullName>
    </submittedName>
</protein>
<proteinExistence type="predicted"/>
<organism evidence="1 2">
    <name type="scientific">Vermiconidia calcicola</name>
    <dbReference type="NCBI Taxonomy" id="1690605"/>
    <lineage>
        <taxon>Eukaryota</taxon>
        <taxon>Fungi</taxon>
        <taxon>Dikarya</taxon>
        <taxon>Ascomycota</taxon>
        <taxon>Pezizomycotina</taxon>
        <taxon>Dothideomycetes</taxon>
        <taxon>Dothideomycetidae</taxon>
        <taxon>Mycosphaerellales</taxon>
        <taxon>Extremaceae</taxon>
        <taxon>Vermiconidia</taxon>
    </lineage>
</organism>